<evidence type="ECO:0000313" key="5">
    <source>
        <dbReference type="EMBL" id="CAF5208953.1"/>
    </source>
</evidence>
<proteinExistence type="predicted"/>
<sequence>MSSLKNTLALLQTSSLSSTSSSLSSSSYTNNIAQQTPTQNNNNYNPYSSYRANSTTYTDSNHIGNSLYPMSSTTYRSSSFSIPKAPIFSQTREKEKLELSTLNDKFADYVEKVRYLEAQNKKVQMETGILNEKQQVSCQQIKTMFEKEVSQLKETIEALFKDK</sequence>
<comment type="caution">
    <text evidence="5">The sequence shown here is derived from an EMBL/GenBank/DDBJ whole genome shotgun (WGS) entry which is preliminary data.</text>
</comment>
<feature type="domain" description="IF rod" evidence="4">
    <location>
        <begin position="95"/>
        <end position="163"/>
    </location>
</feature>
<dbReference type="EMBL" id="CAJOBJ010351548">
    <property type="protein sequence ID" value="CAF5208953.1"/>
    <property type="molecule type" value="Genomic_DNA"/>
</dbReference>
<feature type="non-terminal residue" evidence="5">
    <location>
        <position position="163"/>
    </location>
</feature>
<keyword evidence="2" id="KW-0175">Coiled coil</keyword>
<dbReference type="Proteomes" id="UP000681720">
    <property type="component" value="Unassembled WGS sequence"/>
</dbReference>
<evidence type="ECO:0000256" key="3">
    <source>
        <dbReference type="SAM" id="MobiDB-lite"/>
    </source>
</evidence>
<dbReference type="GO" id="GO:0045109">
    <property type="term" value="P:intermediate filament organization"/>
    <property type="evidence" value="ECO:0007669"/>
    <property type="project" value="TreeGrafter"/>
</dbReference>
<dbReference type="GO" id="GO:0005200">
    <property type="term" value="F:structural constituent of cytoskeleton"/>
    <property type="evidence" value="ECO:0007669"/>
    <property type="project" value="TreeGrafter"/>
</dbReference>
<dbReference type="AlphaFoldDB" id="A0A8S3IY06"/>
<dbReference type="InterPro" id="IPR039008">
    <property type="entry name" value="IF_rod_dom"/>
</dbReference>
<dbReference type="InterPro" id="IPR050405">
    <property type="entry name" value="Intermediate_filament"/>
</dbReference>
<dbReference type="SUPFAM" id="SSF64593">
    <property type="entry name" value="Intermediate filament protein, coiled coil region"/>
    <property type="match status" value="1"/>
</dbReference>
<dbReference type="PANTHER" id="PTHR45652:SF21">
    <property type="entry name" value="ZINC FINGER CCCH DOMAIN-CONTAINING PROTEIN 13-LIKE ISOFORM X1"/>
    <property type="match status" value="1"/>
</dbReference>
<dbReference type="PROSITE" id="PS51842">
    <property type="entry name" value="IF_ROD_2"/>
    <property type="match status" value="1"/>
</dbReference>
<keyword evidence="1" id="KW-0403">Intermediate filament</keyword>
<name>A0A8S3IY06_9BILA</name>
<evidence type="ECO:0000259" key="4">
    <source>
        <dbReference type="PROSITE" id="PS51842"/>
    </source>
</evidence>
<accession>A0A8S3IY06</accession>
<gene>
    <name evidence="5" type="ORF">GIL414_LOCUS79109</name>
</gene>
<evidence type="ECO:0000256" key="2">
    <source>
        <dbReference type="ARBA" id="ARBA00023054"/>
    </source>
</evidence>
<feature type="region of interest" description="Disordered" evidence="3">
    <location>
        <begin position="18"/>
        <end position="53"/>
    </location>
</feature>
<dbReference type="GO" id="GO:0005882">
    <property type="term" value="C:intermediate filament"/>
    <property type="evidence" value="ECO:0007669"/>
    <property type="project" value="UniProtKB-KW"/>
</dbReference>
<protein>
    <recommendedName>
        <fullName evidence="4">IF rod domain-containing protein</fullName>
    </recommendedName>
</protein>
<reference evidence="5" key="1">
    <citation type="submission" date="2021-02" db="EMBL/GenBank/DDBJ databases">
        <authorList>
            <person name="Nowell W R."/>
        </authorList>
    </citation>
    <scope>NUCLEOTIDE SEQUENCE</scope>
</reference>
<evidence type="ECO:0000256" key="1">
    <source>
        <dbReference type="ARBA" id="ARBA00022754"/>
    </source>
</evidence>
<dbReference type="GO" id="GO:0005737">
    <property type="term" value="C:cytoplasm"/>
    <property type="evidence" value="ECO:0007669"/>
    <property type="project" value="TreeGrafter"/>
</dbReference>
<evidence type="ECO:0000313" key="6">
    <source>
        <dbReference type="Proteomes" id="UP000681720"/>
    </source>
</evidence>
<organism evidence="5 6">
    <name type="scientific">Rotaria magnacalcarata</name>
    <dbReference type="NCBI Taxonomy" id="392030"/>
    <lineage>
        <taxon>Eukaryota</taxon>
        <taxon>Metazoa</taxon>
        <taxon>Spiralia</taxon>
        <taxon>Gnathifera</taxon>
        <taxon>Rotifera</taxon>
        <taxon>Eurotatoria</taxon>
        <taxon>Bdelloidea</taxon>
        <taxon>Philodinida</taxon>
        <taxon>Philodinidae</taxon>
        <taxon>Rotaria</taxon>
    </lineage>
</organism>
<dbReference type="PANTHER" id="PTHR45652">
    <property type="entry name" value="GLIAL FIBRILLARY ACIDIC PROTEIN"/>
    <property type="match status" value="1"/>
</dbReference>
<dbReference type="Pfam" id="PF00038">
    <property type="entry name" value="Filament"/>
    <property type="match status" value="1"/>
</dbReference>